<keyword evidence="1" id="KW-0812">Transmembrane</keyword>
<keyword evidence="3" id="KW-1185">Reference proteome</keyword>
<accession>A0A316AS11</accession>
<evidence type="ECO:0000256" key="1">
    <source>
        <dbReference type="SAM" id="Phobius"/>
    </source>
</evidence>
<name>A0A316AS11_9BACT</name>
<dbReference type="OrthoDB" id="955809at2"/>
<reference evidence="2 3" key="1">
    <citation type="submission" date="2018-03" db="EMBL/GenBank/DDBJ databases">
        <title>Genomic Encyclopedia of Archaeal and Bacterial Type Strains, Phase II (KMG-II): from individual species to whole genera.</title>
        <authorList>
            <person name="Goeker M."/>
        </authorList>
    </citation>
    <scope>NUCLEOTIDE SEQUENCE [LARGE SCALE GENOMIC DNA]</scope>
    <source>
        <strain evidence="2 3">DSM 100346</strain>
    </source>
</reference>
<organism evidence="2 3">
    <name type="scientific">Dyadobacter jejuensis</name>
    <dbReference type="NCBI Taxonomy" id="1082580"/>
    <lineage>
        <taxon>Bacteria</taxon>
        <taxon>Pseudomonadati</taxon>
        <taxon>Bacteroidota</taxon>
        <taxon>Cytophagia</taxon>
        <taxon>Cytophagales</taxon>
        <taxon>Spirosomataceae</taxon>
        <taxon>Dyadobacter</taxon>
    </lineage>
</organism>
<protein>
    <submittedName>
        <fullName evidence="2">Uncharacterized protein</fullName>
    </submittedName>
</protein>
<dbReference type="AlphaFoldDB" id="A0A316AS11"/>
<proteinExistence type="predicted"/>
<dbReference type="EMBL" id="QGDT01000001">
    <property type="protein sequence ID" value="PWJ60483.1"/>
    <property type="molecule type" value="Genomic_DNA"/>
</dbReference>
<dbReference type="RefSeq" id="WP_109672723.1">
    <property type="nucleotide sequence ID" value="NZ_QGDT01000001.1"/>
</dbReference>
<feature type="transmembrane region" description="Helical" evidence="1">
    <location>
        <begin position="47"/>
        <end position="68"/>
    </location>
</feature>
<gene>
    <name evidence="2" type="ORF">CLV98_101667</name>
</gene>
<keyword evidence="1" id="KW-1133">Transmembrane helix</keyword>
<evidence type="ECO:0000313" key="3">
    <source>
        <dbReference type="Proteomes" id="UP000245880"/>
    </source>
</evidence>
<comment type="caution">
    <text evidence="2">The sequence shown here is derived from an EMBL/GenBank/DDBJ whole genome shotgun (WGS) entry which is preliminary data.</text>
</comment>
<keyword evidence="1" id="KW-0472">Membrane</keyword>
<evidence type="ECO:0000313" key="2">
    <source>
        <dbReference type="EMBL" id="PWJ60483.1"/>
    </source>
</evidence>
<dbReference type="Proteomes" id="UP000245880">
    <property type="component" value="Unassembled WGS sequence"/>
</dbReference>
<sequence length="195" mass="21980">MIQKSISTLSAVLVLALAHVGCCLLPLVALASSSIPFFSFLSEYQDVVAFFQLGMLAYLGFHLSRHYTGKERFHSSLERLTYHLGLVFTVLSLVVGHFEPFHTENQRIAQQQFQFFKTHRRTVLGFTGTFDAGSIKKEITLVKGIRSCRQVALPEAPPTKGSTIGFSITYQTEQVSLEQLIEAFRQKGHRVWVQE</sequence>